<evidence type="ECO:0008006" key="3">
    <source>
        <dbReference type="Google" id="ProtNLM"/>
    </source>
</evidence>
<dbReference type="Proteomes" id="UP000824366">
    <property type="component" value="Chromosome"/>
</dbReference>
<protein>
    <recommendedName>
        <fullName evidence="3">Prevent host death protein, Phd antitoxin</fullName>
    </recommendedName>
</protein>
<sequence>MTTTAETIDHATLEHLAGAGAIRGASVVGHPGGWGVVFQYGTTERALAVKRGQVRIFKKFDTLVVYLKQIGIETFKTDTRQFDPTVTHVKRADTSQRMRKAHEAAAHDTWFRTQVEHGIKEADDPNTQWVSNEAVKATSAKLRAAWAKKAQAAAA</sequence>
<name>A0ABM7MJI6_9BURK</name>
<keyword evidence="2" id="KW-1185">Reference proteome</keyword>
<proteinExistence type="predicted"/>
<gene>
    <name evidence="1" type="ORF">MIZ03_1278</name>
</gene>
<evidence type="ECO:0000313" key="1">
    <source>
        <dbReference type="EMBL" id="BCO26396.1"/>
    </source>
</evidence>
<reference evidence="1 2" key="1">
    <citation type="journal article" date="2021" name="Microbiol. Spectr.">
        <title>A Single Bacterium Capable of Oxidation and Reduction of Iron at Circumneutral pH.</title>
        <authorList>
            <person name="Kato S."/>
            <person name="Ohkuma M."/>
        </authorList>
    </citation>
    <scope>NUCLEOTIDE SEQUENCE [LARGE SCALE GENOMIC DNA]</scope>
    <source>
        <strain evidence="1 2">MIZ03</strain>
    </source>
</reference>
<dbReference type="RefSeq" id="WP_223909787.1">
    <property type="nucleotide sequence ID" value="NZ_AP024238.1"/>
</dbReference>
<dbReference type="Gene3D" id="6.20.450.20">
    <property type="match status" value="1"/>
</dbReference>
<organism evidence="1 2">
    <name type="scientific">Rhodoferax lithotrophicus</name>
    <dbReference type="NCBI Taxonomy" id="2798804"/>
    <lineage>
        <taxon>Bacteria</taxon>
        <taxon>Pseudomonadati</taxon>
        <taxon>Pseudomonadota</taxon>
        <taxon>Betaproteobacteria</taxon>
        <taxon>Burkholderiales</taxon>
        <taxon>Comamonadaceae</taxon>
        <taxon>Rhodoferax</taxon>
    </lineage>
</organism>
<accession>A0ABM7MJI6</accession>
<dbReference type="EMBL" id="AP024238">
    <property type="protein sequence ID" value="BCO26396.1"/>
    <property type="molecule type" value="Genomic_DNA"/>
</dbReference>
<evidence type="ECO:0000313" key="2">
    <source>
        <dbReference type="Proteomes" id="UP000824366"/>
    </source>
</evidence>